<protein>
    <submittedName>
        <fullName evidence="1">Uncharacterized protein</fullName>
    </submittedName>
</protein>
<dbReference type="VEuPathDB" id="FungiDB:H257_01249"/>
<proteinExistence type="predicted"/>
<dbReference type="AlphaFoldDB" id="A0A418D619"/>
<evidence type="ECO:0000313" key="1">
    <source>
        <dbReference type="EMBL" id="RHY90007.1"/>
    </source>
</evidence>
<organism evidence="1 2">
    <name type="scientific">Aphanomyces astaci</name>
    <name type="common">Crayfish plague agent</name>
    <dbReference type="NCBI Taxonomy" id="112090"/>
    <lineage>
        <taxon>Eukaryota</taxon>
        <taxon>Sar</taxon>
        <taxon>Stramenopiles</taxon>
        <taxon>Oomycota</taxon>
        <taxon>Saprolegniomycetes</taxon>
        <taxon>Saprolegniales</taxon>
        <taxon>Verrucalvaceae</taxon>
        <taxon>Aphanomyces</taxon>
    </lineage>
</organism>
<dbReference type="EMBL" id="QUTG01003860">
    <property type="protein sequence ID" value="RHY90007.1"/>
    <property type="molecule type" value="Genomic_DNA"/>
</dbReference>
<comment type="caution">
    <text evidence="1">The sequence shown here is derived from an EMBL/GenBank/DDBJ whole genome shotgun (WGS) entry which is preliminary data.</text>
</comment>
<sequence length="301" mass="32873">MGGQSKVAPDHRVQCRLDEALVGKMQTQHAQLVDVSVTANERAQVERALAQYLNASSTEHDAQVDAAVVNAWEDTMLPFTLDICMLVVGTQQDDADAFVAIGHWTSSNLCANLIVAHPDVIVHLHLAERLGVPLHLLSGAPYCPTVDMPLPLVASMARSDDVNNYRSYAVTVRRAVTSIYKHLPVNAMACDLLPHKVAAVYDPALILKMSYEAAFVAIKQPGHRSLKYTPVHYSMGHPPRVMAVNDVTSTLTTSHPHSFVESLRLARLPPTSPQLTQEVSVSCGPADMSSFWTTKSDEVDF</sequence>
<dbReference type="Gene3D" id="3.40.50.2000">
    <property type="entry name" value="Glycogen Phosphorylase B"/>
    <property type="match status" value="1"/>
</dbReference>
<gene>
    <name evidence="1" type="ORF">DYB35_008499</name>
</gene>
<reference evidence="1 2" key="1">
    <citation type="submission" date="2018-08" db="EMBL/GenBank/DDBJ databases">
        <title>Aphanomyces genome sequencing and annotation.</title>
        <authorList>
            <person name="Minardi D."/>
            <person name="Oidtmann B."/>
            <person name="Van Der Giezen M."/>
            <person name="Studholme D.J."/>
        </authorList>
    </citation>
    <scope>NUCLEOTIDE SEQUENCE [LARGE SCALE GENOMIC DNA]</scope>
    <source>
        <strain evidence="1 2">Sv</strain>
    </source>
</reference>
<accession>A0A418D619</accession>
<dbReference type="VEuPathDB" id="FungiDB:H257_01251"/>
<evidence type="ECO:0000313" key="2">
    <source>
        <dbReference type="Proteomes" id="UP000285712"/>
    </source>
</evidence>
<dbReference type="SUPFAM" id="SSF53756">
    <property type="entry name" value="UDP-Glycosyltransferase/glycogen phosphorylase"/>
    <property type="match status" value="1"/>
</dbReference>
<name>A0A418D619_APHAT</name>
<dbReference type="Proteomes" id="UP000285712">
    <property type="component" value="Unassembled WGS sequence"/>
</dbReference>